<proteinExistence type="predicted"/>
<evidence type="ECO:0000256" key="5">
    <source>
        <dbReference type="ARBA" id="ARBA00023136"/>
    </source>
</evidence>
<dbReference type="SMART" id="SM00192">
    <property type="entry name" value="LDLa"/>
    <property type="match status" value="4"/>
</dbReference>
<keyword evidence="7 10" id="KW-0675">Receptor</keyword>
<dbReference type="Pfam" id="PF00057">
    <property type="entry name" value="Ldl_recept_a"/>
    <property type="match status" value="2"/>
</dbReference>
<protein>
    <submittedName>
        <fullName evidence="10">Putative very low-density lipoprotein receptor-like</fullName>
    </submittedName>
</protein>
<feature type="disulfide bond" evidence="9">
    <location>
        <begin position="23"/>
        <end position="38"/>
    </location>
</feature>
<evidence type="ECO:0000256" key="9">
    <source>
        <dbReference type="PROSITE-ProRule" id="PRU00124"/>
    </source>
</evidence>
<keyword evidence="11" id="KW-1185">Reference proteome</keyword>
<dbReference type="Proteomes" id="UP000283509">
    <property type="component" value="Unassembled WGS sequence"/>
</dbReference>
<evidence type="ECO:0000256" key="8">
    <source>
        <dbReference type="ARBA" id="ARBA00023180"/>
    </source>
</evidence>
<keyword evidence="5" id="KW-0472">Membrane</keyword>
<evidence type="ECO:0000313" key="10">
    <source>
        <dbReference type="EMBL" id="ROT85647.1"/>
    </source>
</evidence>
<feature type="disulfide bond" evidence="9">
    <location>
        <begin position="4"/>
        <end position="16"/>
    </location>
</feature>
<dbReference type="OrthoDB" id="6358638at2759"/>
<sequence length="191" mass="21133">MSTCAEATSTAPRNKCIAEHQVCNRYDDCEGGEDEINCPVNPPPCPDGSFQCPDGGPCILEQFVCDGYMDCYGSEDETGCTTCNGGFHCDDDTCVFEIYMCDEREDCPNGEEEAAEDCECRDTDFICDNGHCLPDYMVCDGKPHCHGGEDEANCGDAKQTRPALRPRRVLDPRRTRAQNALLAKLAKYRRN</sequence>
<feature type="disulfide bond" evidence="9">
    <location>
        <begin position="120"/>
        <end position="132"/>
    </location>
</feature>
<dbReference type="CDD" id="cd00112">
    <property type="entry name" value="LDLa"/>
    <property type="match status" value="2"/>
</dbReference>
<dbReference type="STRING" id="6689.A0A423UA97"/>
<dbReference type="InterPro" id="IPR002172">
    <property type="entry name" value="LDrepeatLR_classA_rpt"/>
</dbReference>
<dbReference type="PANTHER" id="PTHR22722:SF5">
    <property type="entry name" value="LOW-DENSITY LIPOPROTEIN RECEPTOR-RELATED PROTEIN 1B"/>
    <property type="match status" value="1"/>
</dbReference>
<keyword evidence="10" id="KW-0449">Lipoprotein</keyword>
<evidence type="ECO:0000256" key="7">
    <source>
        <dbReference type="ARBA" id="ARBA00023170"/>
    </source>
</evidence>
<evidence type="ECO:0000256" key="2">
    <source>
        <dbReference type="ARBA" id="ARBA00022692"/>
    </source>
</evidence>
<comment type="caution">
    <text evidence="10">The sequence shown here is derived from an EMBL/GenBank/DDBJ whole genome shotgun (WGS) entry which is preliminary data.</text>
</comment>
<dbReference type="AlphaFoldDB" id="A0A423UA97"/>
<evidence type="ECO:0000313" key="11">
    <source>
        <dbReference type="Proteomes" id="UP000283509"/>
    </source>
</evidence>
<keyword evidence="2" id="KW-0812">Transmembrane</keyword>
<accession>A0A423UA97</accession>
<evidence type="ECO:0000256" key="3">
    <source>
        <dbReference type="ARBA" id="ARBA00022737"/>
    </source>
</evidence>
<name>A0A423UA97_PENVA</name>
<dbReference type="PROSITE" id="PS01209">
    <property type="entry name" value="LDLRA_1"/>
    <property type="match status" value="1"/>
</dbReference>
<dbReference type="EMBL" id="QCYY01000223">
    <property type="protein sequence ID" value="ROT85647.1"/>
    <property type="molecule type" value="Genomic_DNA"/>
</dbReference>
<evidence type="ECO:0000256" key="1">
    <source>
        <dbReference type="ARBA" id="ARBA00004167"/>
    </source>
</evidence>
<dbReference type="GO" id="GO:0005886">
    <property type="term" value="C:plasma membrane"/>
    <property type="evidence" value="ECO:0007669"/>
    <property type="project" value="TreeGrafter"/>
</dbReference>
<keyword evidence="8" id="KW-0325">Glycoprotein</keyword>
<keyword evidence="4" id="KW-1133">Transmembrane helix</keyword>
<keyword evidence="6 9" id="KW-1015">Disulfide bond</keyword>
<evidence type="ECO:0000256" key="6">
    <source>
        <dbReference type="ARBA" id="ARBA00023157"/>
    </source>
</evidence>
<reference evidence="10 11" key="1">
    <citation type="submission" date="2018-04" db="EMBL/GenBank/DDBJ databases">
        <authorList>
            <person name="Zhang X."/>
            <person name="Yuan J."/>
            <person name="Li F."/>
            <person name="Xiang J."/>
        </authorList>
    </citation>
    <scope>NUCLEOTIDE SEQUENCE [LARGE SCALE GENOMIC DNA]</scope>
    <source>
        <tissue evidence="10">Muscle</tissue>
    </source>
</reference>
<dbReference type="GO" id="GO:0005041">
    <property type="term" value="F:low-density lipoprotein particle receptor activity"/>
    <property type="evidence" value="ECO:0007669"/>
    <property type="project" value="TreeGrafter"/>
</dbReference>
<dbReference type="InterPro" id="IPR036055">
    <property type="entry name" value="LDL_receptor-like_sf"/>
</dbReference>
<dbReference type="PRINTS" id="PR00261">
    <property type="entry name" value="LDLRECEPTOR"/>
</dbReference>
<reference evidence="10 11" key="2">
    <citation type="submission" date="2019-01" db="EMBL/GenBank/DDBJ databases">
        <title>The decoding of complex shrimp genome reveals the adaptation for benthos swimmer, frequently molting mechanism and breeding impact on genome.</title>
        <authorList>
            <person name="Sun Y."/>
            <person name="Gao Y."/>
            <person name="Yu Y."/>
        </authorList>
    </citation>
    <scope>NUCLEOTIDE SEQUENCE [LARGE SCALE GENOMIC DNA]</scope>
    <source>
        <tissue evidence="10">Muscle</tissue>
    </source>
</reference>
<comment type="subcellular location">
    <subcellularLocation>
        <location evidence="1">Membrane</location>
        <topology evidence="1">Single-pass membrane protein</topology>
    </subcellularLocation>
</comment>
<feature type="disulfide bond" evidence="9">
    <location>
        <begin position="139"/>
        <end position="154"/>
    </location>
</feature>
<keyword evidence="3" id="KW-0677">Repeat</keyword>
<dbReference type="PROSITE" id="PS50068">
    <property type="entry name" value="LDLRA_2"/>
    <property type="match status" value="4"/>
</dbReference>
<dbReference type="InterPro" id="IPR023415">
    <property type="entry name" value="LDLR_class-A_CS"/>
</dbReference>
<dbReference type="InterPro" id="IPR051221">
    <property type="entry name" value="LDLR-related"/>
</dbReference>
<evidence type="ECO:0000256" key="4">
    <source>
        <dbReference type="ARBA" id="ARBA00022989"/>
    </source>
</evidence>
<feature type="disulfide bond" evidence="9">
    <location>
        <begin position="89"/>
        <end position="107"/>
    </location>
</feature>
<feature type="disulfide bond" evidence="9">
    <location>
        <begin position="127"/>
        <end position="145"/>
    </location>
</feature>
<comment type="caution">
    <text evidence="9">Lacks conserved residue(s) required for the propagation of feature annotation.</text>
</comment>
<dbReference type="GO" id="GO:0043235">
    <property type="term" value="C:receptor complex"/>
    <property type="evidence" value="ECO:0007669"/>
    <property type="project" value="TreeGrafter"/>
</dbReference>
<dbReference type="PANTHER" id="PTHR22722">
    <property type="entry name" value="LOW-DENSITY LIPOPROTEIN RECEPTOR-RELATED PROTEIN 2-RELATED"/>
    <property type="match status" value="1"/>
</dbReference>
<feature type="disulfide bond" evidence="9">
    <location>
        <begin position="65"/>
        <end position="80"/>
    </location>
</feature>
<dbReference type="Gene3D" id="4.10.400.10">
    <property type="entry name" value="Low-density Lipoprotein Receptor"/>
    <property type="match status" value="3"/>
</dbReference>
<dbReference type="SUPFAM" id="SSF57424">
    <property type="entry name" value="LDL receptor-like module"/>
    <property type="match status" value="4"/>
</dbReference>
<gene>
    <name evidence="10" type="ORF">C7M84_009716</name>
</gene>
<organism evidence="10 11">
    <name type="scientific">Penaeus vannamei</name>
    <name type="common">Whiteleg shrimp</name>
    <name type="synonym">Litopenaeus vannamei</name>
    <dbReference type="NCBI Taxonomy" id="6689"/>
    <lineage>
        <taxon>Eukaryota</taxon>
        <taxon>Metazoa</taxon>
        <taxon>Ecdysozoa</taxon>
        <taxon>Arthropoda</taxon>
        <taxon>Crustacea</taxon>
        <taxon>Multicrustacea</taxon>
        <taxon>Malacostraca</taxon>
        <taxon>Eumalacostraca</taxon>
        <taxon>Eucarida</taxon>
        <taxon>Decapoda</taxon>
        <taxon>Dendrobranchiata</taxon>
        <taxon>Penaeoidea</taxon>
        <taxon>Penaeidae</taxon>
        <taxon>Penaeus</taxon>
    </lineage>
</organism>